<feature type="domain" description="Xaa-Pro dipeptidyl-peptidase-like" evidence="2">
    <location>
        <begin position="78"/>
        <end position="135"/>
    </location>
</feature>
<evidence type="ECO:0000313" key="3">
    <source>
        <dbReference type="EMBL" id="UPM42788.1"/>
    </source>
</evidence>
<evidence type="ECO:0000256" key="1">
    <source>
        <dbReference type="SAM" id="MobiDB-lite"/>
    </source>
</evidence>
<dbReference type="GO" id="GO:0016787">
    <property type="term" value="F:hydrolase activity"/>
    <property type="evidence" value="ECO:0007669"/>
    <property type="project" value="UniProtKB-KW"/>
</dbReference>
<name>A0A8U0A2Z2_9EURY</name>
<dbReference type="EMBL" id="CP096019">
    <property type="protein sequence ID" value="UPM42788.1"/>
    <property type="molecule type" value="Genomic_DNA"/>
</dbReference>
<dbReference type="RefSeq" id="WP_247993459.1">
    <property type="nucleotide sequence ID" value="NZ_CP096019.1"/>
</dbReference>
<reference evidence="3" key="1">
    <citation type="submission" date="2022-04" db="EMBL/GenBank/DDBJ databases">
        <title>Halocatena sp. nov., isolated from a salt lake.</title>
        <authorList>
            <person name="Cui H.-L."/>
        </authorList>
    </citation>
    <scope>NUCLEOTIDE SEQUENCE</scope>
    <source>
        <strain evidence="3">AD-1</strain>
    </source>
</reference>
<dbReference type="KEGG" id="haad:MW046_12620"/>
<accession>A0A8U0A2Z2</accession>
<dbReference type="SUPFAM" id="SSF53474">
    <property type="entry name" value="alpha/beta-Hydrolases"/>
    <property type="match status" value="1"/>
</dbReference>
<dbReference type="InterPro" id="IPR000383">
    <property type="entry name" value="Xaa-Pro-like_dom"/>
</dbReference>
<sequence length="210" mass="22393">MTDHNGTEAEDSSTNSEPVVLEGARDVRGTVTAPEEPTCVVACPPHPQMGGTRTDRRLTAVTDALAATGIASLRFDYGEWDEGRGEYTDTLNAIAWASERYERVGVYGFSFGGTLALVAAGSADVDVACICALAPDARIGELDAVAALGTVGCPTQIIYGKRDTTAEWEPIVERVNETGHTALEMSADHFFVGQTDSIAERVTTFFQNEL</sequence>
<dbReference type="InterPro" id="IPR029058">
    <property type="entry name" value="AB_hydrolase_fold"/>
</dbReference>
<gene>
    <name evidence="3" type="ORF">MW046_12620</name>
</gene>
<proteinExistence type="predicted"/>
<keyword evidence="4" id="KW-1185">Reference proteome</keyword>
<evidence type="ECO:0000313" key="4">
    <source>
        <dbReference type="Proteomes" id="UP000831768"/>
    </source>
</evidence>
<keyword evidence="3" id="KW-0378">Hydrolase</keyword>
<dbReference type="Pfam" id="PF02129">
    <property type="entry name" value="Peptidase_S15"/>
    <property type="match status" value="1"/>
</dbReference>
<dbReference type="Proteomes" id="UP000831768">
    <property type="component" value="Chromosome"/>
</dbReference>
<feature type="region of interest" description="Disordered" evidence="1">
    <location>
        <begin position="1"/>
        <end position="22"/>
    </location>
</feature>
<dbReference type="AlphaFoldDB" id="A0A8U0A2Z2"/>
<dbReference type="GeneID" id="71928905"/>
<dbReference type="Gene3D" id="3.40.50.1820">
    <property type="entry name" value="alpha/beta hydrolase"/>
    <property type="match status" value="1"/>
</dbReference>
<protein>
    <submittedName>
        <fullName evidence="3">Dienelactone hydrolase family protein</fullName>
    </submittedName>
</protein>
<evidence type="ECO:0000259" key="2">
    <source>
        <dbReference type="Pfam" id="PF02129"/>
    </source>
</evidence>
<organism evidence="3 4">
    <name type="scientific">Halocatena salina</name>
    <dbReference type="NCBI Taxonomy" id="2934340"/>
    <lineage>
        <taxon>Archaea</taxon>
        <taxon>Methanobacteriati</taxon>
        <taxon>Methanobacteriota</taxon>
        <taxon>Stenosarchaea group</taxon>
        <taxon>Halobacteria</taxon>
        <taxon>Halobacteriales</taxon>
        <taxon>Natronomonadaceae</taxon>
        <taxon>Halocatena</taxon>
    </lineage>
</organism>